<sequence>MLVVAVLAPAVLAIGLLVAELTDYGVKGRGAFSIVLERQDDPQMMGPVLVPAPARPDRVYEGTVPAPRRATSDVGPMPLQAAPARQEVPRPARTASPAVQAECPDDWADTWLWELCQEDARQPA</sequence>
<dbReference type="RefSeq" id="WP_204045123.1">
    <property type="nucleotide sequence ID" value="NZ_BOOA01000083.1"/>
</dbReference>
<evidence type="ECO:0000256" key="1">
    <source>
        <dbReference type="SAM" id="MobiDB-lite"/>
    </source>
</evidence>
<evidence type="ECO:0000313" key="3">
    <source>
        <dbReference type="Proteomes" id="UP000640052"/>
    </source>
</evidence>
<name>A0A919QLJ7_9ACTN</name>
<protein>
    <submittedName>
        <fullName evidence="2">Uncharacterized protein</fullName>
    </submittedName>
</protein>
<comment type="caution">
    <text evidence="2">The sequence shown here is derived from an EMBL/GenBank/DDBJ whole genome shotgun (WGS) entry which is preliminary data.</text>
</comment>
<organism evidence="2 3">
    <name type="scientific">Acrocarpospora phusangensis</name>
    <dbReference type="NCBI Taxonomy" id="1070424"/>
    <lineage>
        <taxon>Bacteria</taxon>
        <taxon>Bacillati</taxon>
        <taxon>Actinomycetota</taxon>
        <taxon>Actinomycetes</taxon>
        <taxon>Streptosporangiales</taxon>
        <taxon>Streptosporangiaceae</taxon>
        <taxon>Acrocarpospora</taxon>
    </lineage>
</organism>
<dbReference type="Proteomes" id="UP000640052">
    <property type="component" value="Unassembled WGS sequence"/>
</dbReference>
<dbReference type="EMBL" id="BOOA01000083">
    <property type="protein sequence ID" value="GIH28510.1"/>
    <property type="molecule type" value="Genomic_DNA"/>
</dbReference>
<keyword evidence="3" id="KW-1185">Reference proteome</keyword>
<reference evidence="2" key="1">
    <citation type="submission" date="2021-01" db="EMBL/GenBank/DDBJ databases">
        <title>Whole genome shotgun sequence of Acrocarpospora phusangensis NBRC 108782.</title>
        <authorList>
            <person name="Komaki H."/>
            <person name="Tamura T."/>
        </authorList>
    </citation>
    <scope>NUCLEOTIDE SEQUENCE</scope>
    <source>
        <strain evidence="2">NBRC 108782</strain>
    </source>
</reference>
<accession>A0A919QLJ7</accession>
<evidence type="ECO:0000313" key="2">
    <source>
        <dbReference type="EMBL" id="GIH28510.1"/>
    </source>
</evidence>
<feature type="region of interest" description="Disordered" evidence="1">
    <location>
        <begin position="66"/>
        <end position="102"/>
    </location>
</feature>
<dbReference type="AlphaFoldDB" id="A0A919QLJ7"/>
<proteinExistence type="predicted"/>
<gene>
    <name evidence="2" type="ORF">Aph01nite_68200</name>
</gene>